<dbReference type="AlphaFoldDB" id="A0AA38N3A5"/>
<reference evidence="2" key="2">
    <citation type="journal article" date="2023" name="Proc. Natl. Acad. Sci. U.S.A.">
        <title>A global phylogenomic analysis of the shiitake genus Lentinula.</title>
        <authorList>
            <person name="Sierra-Patev S."/>
            <person name="Min B."/>
            <person name="Naranjo-Ortiz M."/>
            <person name="Looney B."/>
            <person name="Konkel Z."/>
            <person name="Slot J.C."/>
            <person name="Sakamoto Y."/>
            <person name="Steenwyk J.L."/>
            <person name="Rokas A."/>
            <person name="Carro J."/>
            <person name="Camarero S."/>
            <person name="Ferreira P."/>
            <person name="Molpeceres G."/>
            <person name="Ruiz-Duenas F.J."/>
            <person name="Serrano A."/>
            <person name="Henrissat B."/>
            <person name="Drula E."/>
            <person name="Hughes K.W."/>
            <person name="Mata J.L."/>
            <person name="Ishikawa N.K."/>
            <person name="Vargas-Isla R."/>
            <person name="Ushijima S."/>
            <person name="Smith C.A."/>
            <person name="Donoghue J."/>
            <person name="Ahrendt S."/>
            <person name="Andreopoulos W."/>
            <person name="He G."/>
            <person name="LaButti K."/>
            <person name="Lipzen A."/>
            <person name="Ng V."/>
            <person name="Riley R."/>
            <person name="Sandor L."/>
            <person name="Barry K."/>
            <person name="Martinez A.T."/>
            <person name="Xiao Y."/>
            <person name="Gibbons J.G."/>
            <person name="Terashima K."/>
            <person name="Grigoriev I.V."/>
            <person name="Hibbett D."/>
        </authorList>
    </citation>
    <scope>NUCLEOTIDE SEQUENCE</scope>
    <source>
        <strain evidence="2">ET3784</strain>
    </source>
</reference>
<name>A0AA38N3A5_9AGAR</name>
<dbReference type="Proteomes" id="UP001176059">
    <property type="component" value="Unassembled WGS sequence"/>
</dbReference>
<evidence type="ECO:0000313" key="3">
    <source>
        <dbReference type="Proteomes" id="UP001176059"/>
    </source>
</evidence>
<comment type="caution">
    <text evidence="2">The sequence shown here is derived from an EMBL/GenBank/DDBJ whole genome shotgun (WGS) entry which is preliminary data.</text>
</comment>
<evidence type="ECO:0000256" key="1">
    <source>
        <dbReference type="SAM" id="SignalP"/>
    </source>
</evidence>
<reference evidence="2" key="1">
    <citation type="submission" date="2022-08" db="EMBL/GenBank/DDBJ databases">
        <authorList>
            <consortium name="DOE Joint Genome Institute"/>
            <person name="Min B."/>
            <person name="Sierra-Patev S."/>
            <person name="Naranjo-Ortiz M."/>
            <person name="Looney B."/>
            <person name="Konkel Z."/>
            <person name="Slot J.C."/>
            <person name="Sakamoto Y."/>
            <person name="Steenwyk J.L."/>
            <person name="Rokas A."/>
            <person name="Carro J."/>
            <person name="Camarero S."/>
            <person name="Ferreira P."/>
            <person name="Molpeceres G."/>
            <person name="Ruiz-duenas F.J."/>
            <person name="Serrano A."/>
            <person name="Henrissat B."/>
            <person name="Drula E."/>
            <person name="Hughes K.W."/>
            <person name="Mata J.L."/>
            <person name="Ishikawa N.K."/>
            <person name="Vargas-Isla R."/>
            <person name="Ushijima S."/>
            <person name="Smith C.A."/>
            <person name="Ahrendt S."/>
            <person name="Andreopoulos W."/>
            <person name="He G."/>
            <person name="LaButti K."/>
            <person name="Lipzen A."/>
            <person name="Ng V."/>
            <person name="Riley R."/>
            <person name="Sandor L."/>
            <person name="Barry K."/>
            <person name="Martinez A.T."/>
            <person name="Xiao Y."/>
            <person name="Gibbons J.G."/>
            <person name="Terashima K."/>
            <person name="Hibbett D.S."/>
            <person name="Grigoriev I.V."/>
        </authorList>
    </citation>
    <scope>NUCLEOTIDE SEQUENCE</scope>
    <source>
        <strain evidence="2">ET3784</strain>
    </source>
</reference>
<proteinExistence type="predicted"/>
<dbReference type="EMBL" id="JANVFO010000014">
    <property type="protein sequence ID" value="KAJ3734268.1"/>
    <property type="molecule type" value="Genomic_DNA"/>
</dbReference>
<keyword evidence="1" id="KW-0732">Signal</keyword>
<evidence type="ECO:0000313" key="2">
    <source>
        <dbReference type="EMBL" id="KAJ3734268.1"/>
    </source>
</evidence>
<gene>
    <name evidence="2" type="ORF">DFJ43DRAFT_154738</name>
</gene>
<evidence type="ECO:0008006" key="4">
    <source>
        <dbReference type="Google" id="ProtNLM"/>
    </source>
</evidence>
<keyword evidence="3" id="KW-1185">Reference proteome</keyword>
<protein>
    <recommendedName>
        <fullName evidence="4">Secreted protein</fullName>
    </recommendedName>
</protein>
<feature type="signal peptide" evidence="1">
    <location>
        <begin position="1"/>
        <end position="18"/>
    </location>
</feature>
<organism evidence="2 3">
    <name type="scientific">Lentinula guzmanii</name>
    <dbReference type="NCBI Taxonomy" id="2804957"/>
    <lineage>
        <taxon>Eukaryota</taxon>
        <taxon>Fungi</taxon>
        <taxon>Dikarya</taxon>
        <taxon>Basidiomycota</taxon>
        <taxon>Agaricomycotina</taxon>
        <taxon>Agaricomycetes</taxon>
        <taxon>Agaricomycetidae</taxon>
        <taxon>Agaricales</taxon>
        <taxon>Marasmiineae</taxon>
        <taxon>Omphalotaceae</taxon>
        <taxon>Lentinula</taxon>
    </lineage>
</organism>
<feature type="chain" id="PRO_5041299219" description="Secreted protein" evidence="1">
    <location>
        <begin position="19"/>
        <end position="194"/>
    </location>
</feature>
<accession>A0AA38N3A5</accession>
<sequence>MLFNISYVLLGLVAVMHAIPVDTAPSHPPRAVSLLDPRRSHELPQLPPEPPKHKIAVTFLHGKPTQRVCSDPLIKKELTLIFKEYRRQLNTDRRFVLLFQNNFRHGGTIHQNLHDVSFWGEGVGRDCELEDSPCSVWYDESISPRVPKPTTPLATVATADDHTLFEVTYAMRNRVLSESGHPVPVPNGRSCNVM</sequence>